<comment type="subcellular location">
    <subcellularLocation>
        <location evidence="1">Cell membrane</location>
        <topology evidence="1">Multi-pass membrane protein</topology>
    </subcellularLocation>
</comment>
<dbReference type="EMBL" id="WJJP01000236">
    <property type="protein sequence ID" value="MBD3324434.1"/>
    <property type="molecule type" value="Genomic_DNA"/>
</dbReference>
<proteinExistence type="predicted"/>
<evidence type="ECO:0000313" key="7">
    <source>
        <dbReference type="Proteomes" id="UP000649604"/>
    </source>
</evidence>
<evidence type="ECO:0000256" key="1">
    <source>
        <dbReference type="ARBA" id="ARBA00004651"/>
    </source>
</evidence>
<evidence type="ECO:0000256" key="4">
    <source>
        <dbReference type="SAM" id="Phobius"/>
    </source>
</evidence>
<keyword evidence="2" id="KW-0813">Transport</keyword>
<dbReference type="Pfam" id="PF19300">
    <property type="entry name" value="BPD_transp_1_N"/>
    <property type="match status" value="1"/>
</dbReference>
<dbReference type="GO" id="GO:0005886">
    <property type="term" value="C:plasma membrane"/>
    <property type="evidence" value="ECO:0007669"/>
    <property type="project" value="UniProtKB-SubCell"/>
</dbReference>
<feature type="non-terminal residue" evidence="6">
    <location>
        <position position="88"/>
    </location>
</feature>
<dbReference type="AlphaFoldDB" id="A0A9D5Q545"/>
<protein>
    <submittedName>
        <fullName evidence="6">ABC transporter permease</fullName>
    </submittedName>
</protein>
<accession>A0A9D5Q545</accession>
<keyword evidence="4" id="KW-0472">Membrane</keyword>
<reference evidence="6" key="1">
    <citation type="submission" date="2019-11" db="EMBL/GenBank/DDBJ databases">
        <title>Microbial mats filling the niche in hypersaline microbial mats.</title>
        <authorList>
            <person name="Wong H.L."/>
            <person name="Macleod F.I."/>
            <person name="White R.A. III"/>
            <person name="Burns B.P."/>
        </authorList>
    </citation>
    <scope>NUCLEOTIDE SEQUENCE</scope>
    <source>
        <strain evidence="6">Rbin_158</strain>
    </source>
</reference>
<feature type="transmembrane region" description="Helical" evidence="4">
    <location>
        <begin position="9"/>
        <end position="30"/>
    </location>
</feature>
<gene>
    <name evidence="6" type="ORF">GF339_07595</name>
</gene>
<evidence type="ECO:0000256" key="3">
    <source>
        <dbReference type="ARBA" id="ARBA00022475"/>
    </source>
</evidence>
<dbReference type="InterPro" id="IPR045621">
    <property type="entry name" value="BPD_transp_1_N"/>
</dbReference>
<dbReference type="Proteomes" id="UP000649604">
    <property type="component" value="Unassembled WGS sequence"/>
</dbReference>
<evidence type="ECO:0000259" key="5">
    <source>
        <dbReference type="Pfam" id="PF19300"/>
    </source>
</evidence>
<keyword evidence="4" id="KW-1133">Transmembrane helix</keyword>
<dbReference type="PANTHER" id="PTHR43163:SF6">
    <property type="entry name" value="DIPEPTIDE TRANSPORT SYSTEM PERMEASE PROTEIN DPPB-RELATED"/>
    <property type="match status" value="1"/>
</dbReference>
<keyword evidence="4" id="KW-0812">Transmembrane</keyword>
<dbReference type="PANTHER" id="PTHR43163">
    <property type="entry name" value="DIPEPTIDE TRANSPORT SYSTEM PERMEASE PROTEIN DPPB-RELATED"/>
    <property type="match status" value="1"/>
</dbReference>
<keyword evidence="3" id="KW-1003">Cell membrane</keyword>
<organism evidence="6 7">
    <name type="scientific">candidate division KSB3 bacterium</name>
    <dbReference type="NCBI Taxonomy" id="2044937"/>
    <lineage>
        <taxon>Bacteria</taxon>
        <taxon>candidate division KSB3</taxon>
    </lineage>
</organism>
<evidence type="ECO:0000313" key="6">
    <source>
        <dbReference type="EMBL" id="MBD3324434.1"/>
    </source>
</evidence>
<comment type="caution">
    <text evidence="6">The sequence shown here is derived from an EMBL/GenBank/DDBJ whole genome shotgun (WGS) entry which is preliminary data.</text>
</comment>
<evidence type="ECO:0000256" key="2">
    <source>
        <dbReference type="ARBA" id="ARBA00022448"/>
    </source>
</evidence>
<sequence>MIHFILRRLILLVFVLFGVTVLIFGILMTFSPERRAAAYITTPQQAKDIHKMVERYGLNDPFYIQYGRWVKEIAQGNLGWSLVASSTV</sequence>
<name>A0A9D5Q545_9BACT</name>
<feature type="domain" description="ABC transporter type 1 GsiC-like N-terminal" evidence="5">
    <location>
        <begin position="1"/>
        <end position="77"/>
    </location>
</feature>